<name>A0A8J3VHT9_9ACTN</name>
<evidence type="ECO:0000313" key="3">
    <source>
        <dbReference type="Proteomes" id="UP000612899"/>
    </source>
</evidence>
<accession>A0A8J3VHT9</accession>
<feature type="region of interest" description="Disordered" evidence="1">
    <location>
        <begin position="616"/>
        <end position="657"/>
    </location>
</feature>
<feature type="compositionally biased region" description="Gly residues" evidence="1">
    <location>
        <begin position="624"/>
        <end position="645"/>
    </location>
</feature>
<dbReference type="Proteomes" id="UP000612899">
    <property type="component" value="Unassembled WGS sequence"/>
</dbReference>
<evidence type="ECO:0000256" key="1">
    <source>
        <dbReference type="SAM" id="MobiDB-lite"/>
    </source>
</evidence>
<comment type="caution">
    <text evidence="2">The sequence shown here is derived from an EMBL/GenBank/DDBJ whole genome shotgun (WGS) entry which is preliminary data.</text>
</comment>
<dbReference type="AlphaFoldDB" id="A0A8J3VHT9"/>
<dbReference type="RefSeq" id="WP_203911538.1">
    <property type="nucleotide sequence ID" value="NZ_BONY01000040.1"/>
</dbReference>
<organism evidence="2 3">
    <name type="scientific">Rhizocola hellebori</name>
    <dbReference type="NCBI Taxonomy" id="1392758"/>
    <lineage>
        <taxon>Bacteria</taxon>
        <taxon>Bacillati</taxon>
        <taxon>Actinomycetota</taxon>
        <taxon>Actinomycetes</taxon>
        <taxon>Micromonosporales</taxon>
        <taxon>Micromonosporaceae</taxon>
        <taxon>Rhizocola</taxon>
    </lineage>
</organism>
<gene>
    <name evidence="2" type="ORF">Rhe02_58310</name>
</gene>
<sequence length="1069" mass="111118">MTQPAAGYGFLPWVRAGLAGSIARVDGDPAAAPRAAVTVSVTVDAGGDPRPVPVTLTLSGPGEIAALDPRAILRVAPRPGEVDAEPNELPLVEFADPDLPWRYTPAVADSAGRLRPWLVLAVVTADEITAEEHAGADGRLPAVTIASADALPRLDQSWAWAHAHIDGFSPAAGETLASVAAHRQRSRLLAGRHLLPKTAYTAMLVPAFERGRLAGLREPIADTVDGLAAAWAPDDLGIRLPVYYRWSFQTGVQADFEQLARRLTARPAGPRIGLTPLDVSTPDPALPPAASTPLVLTGALVSPTATVGAWADTEREAFVPALAAMLNQPADAISAGADPIVAPPLWGRWQAAADRLDPAPAATPAWFHELNADPRLRTIAGLGAEVVRRHDQELMAEAWRQVDGVIAANETLRRAQLAREAARKLYDNHLTALGTETLLTVTAPVHSQILLPASPGVAAAAPLTTARRLGLSPIPDGAMDGRIRRAQRTVATAARRAARVAAPIRPGGRAAAIATGTPMAGGGGPAVGRVPVGRLGRFIGVAAVPGALRPPRAGEPSATAPAGLLARLNNGELRTRPVPLRPDGMVVTALPFRAPSLTTFAPPPGGFALPGMLLRSAPPPGDGQPHGGPAGGGALPGGPVGGGHGAVRPARPAGGPWLPPVGTDPVPAVGWVPGVAGHVLGVPGGSVTPVPVSTDSQVVLHTGALFGQAAIELAAVAGTAAAPGPVLSPVNLTSVAATLTEQLHPERTITDSIRGRLQLAPWITWAASDPLEQVMAAPEFDAPMYAPLRELGHDWLLPGAGGIPADTVTVVCPNQRFIEAYLLGLSHEMGRELLFHEYPTDQRGTYFRQFWDTSGALTPAGIAADPESLVDITPIPLWQRLGANTGRVPPPAEGELVLLVKGELLSRFPDTIVSAVAAVQGTDGRRTLGTDTRYPVFTGRLEPDIAFFGFDLTTTMARGDGTQLGWFFVLAEHPTAPRFGLDADDGAYGARATAWADVSWAQLAEDADALAALRYVDVTAALPDAAGIVPGSADPPITWGANGSDQAWIMLRRPFRVAIHGADLIVEEP</sequence>
<dbReference type="EMBL" id="BONY01000040">
    <property type="protein sequence ID" value="GIH07764.1"/>
    <property type="molecule type" value="Genomic_DNA"/>
</dbReference>
<keyword evidence="3" id="KW-1185">Reference proteome</keyword>
<feature type="compositionally biased region" description="Low complexity" evidence="1">
    <location>
        <begin position="646"/>
        <end position="656"/>
    </location>
</feature>
<reference evidence="2" key="1">
    <citation type="submission" date="2021-01" db="EMBL/GenBank/DDBJ databases">
        <title>Whole genome shotgun sequence of Rhizocola hellebori NBRC 109834.</title>
        <authorList>
            <person name="Komaki H."/>
            <person name="Tamura T."/>
        </authorList>
    </citation>
    <scope>NUCLEOTIDE SEQUENCE</scope>
    <source>
        <strain evidence="2">NBRC 109834</strain>
    </source>
</reference>
<proteinExistence type="predicted"/>
<evidence type="ECO:0000313" key="2">
    <source>
        <dbReference type="EMBL" id="GIH07764.1"/>
    </source>
</evidence>
<protein>
    <submittedName>
        <fullName evidence="2">Uncharacterized protein</fullName>
    </submittedName>
</protein>